<feature type="transmembrane region" description="Helical" evidence="1">
    <location>
        <begin position="208"/>
        <end position="227"/>
    </location>
</feature>
<feature type="transmembrane region" description="Helical" evidence="1">
    <location>
        <begin position="77"/>
        <end position="95"/>
    </location>
</feature>
<dbReference type="PANTHER" id="PTHR30590:SF3">
    <property type="entry name" value="HYPOTHETICAL MEMBRANE SPANNING PROTEIN"/>
    <property type="match status" value="1"/>
</dbReference>
<dbReference type="PANTHER" id="PTHR30590">
    <property type="entry name" value="INNER MEMBRANE PROTEIN"/>
    <property type="match status" value="1"/>
</dbReference>
<dbReference type="EMBL" id="BOOA01000054">
    <property type="protein sequence ID" value="GIH27356.1"/>
    <property type="molecule type" value="Genomic_DNA"/>
</dbReference>
<feature type="transmembrane region" description="Helical" evidence="1">
    <location>
        <begin position="125"/>
        <end position="143"/>
    </location>
</feature>
<keyword evidence="1" id="KW-0472">Membrane</keyword>
<dbReference type="InterPro" id="IPR007349">
    <property type="entry name" value="DUF418"/>
</dbReference>
<evidence type="ECO:0000259" key="2">
    <source>
        <dbReference type="Pfam" id="PF04235"/>
    </source>
</evidence>
<keyword evidence="1" id="KW-1133">Transmembrane helix</keyword>
<sequence>MRTAMAVISAKTVVPNSRIRPTSTITTYSGLVATRIRELDALRGFAICGIMLVNTWQHSPKPPEIDWAMSTFVQGRFYPIFSFLFGMSFALFMGAHPDRLVMLRRLAVLALFGAAHWAVNPGEVLVPYAVFGAVVLVPASYLPKWVQLGLGTAVTLAAMYGENPWTLIAGLFLLGMAAVAFDAVRPSPLLFVLSVAVAALLTWRDLGYLAACVAGAAVYASGFLLLSPRVFEPLGKVALSAYLSSTVIILAVRPQTTAEIIGVTVITLIGQWLFARWWLARYRYGPLEWIWRCLTWWELVPNGQTQARDTRIPLPDLDRPQPQDQS</sequence>
<dbReference type="InterPro" id="IPR052529">
    <property type="entry name" value="Bact_Transport_Assoc"/>
</dbReference>
<evidence type="ECO:0000313" key="4">
    <source>
        <dbReference type="Proteomes" id="UP000640052"/>
    </source>
</evidence>
<evidence type="ECO:0000256" key="1">
    <source>
        <dbReference type="SAM" id="Phobius"/>
    </source>
</evidence>
<keyword evidence="1" id="KW-0812">Transmembrane</keyword>
<feature type="transmembrane region" description="Helical" evidence="1">
    <location>
        <begin position="41"/>
        <end position="57"/>
    </location>
</feature>
<comment type="caution">
    <text evidence="3">The sequence shown here is derived from an EMBL/GenBank/DDBJ whole genome shotgun (WGS) entry which is preliminary data.</text>
</comment>
<dbReference type="Proteomes" id="UP000640052">
    <property type="component" value="Unassembled WGS sequence"/>
</dbReference>
<organism evidence="3 4">
    <name type="scientific">Acrocarpospora phusangensis</name>
    <dbReference type="NCBI Taxonomy" id="1070424"/>
    <lineage>
        <taxon>Bacteria</taxon>
        <taxon>Bacillati</taxon>
        <taxon>Actinomycetota</taxon>
        <taxon>Actinomycetes</taxon>
        <taxon>Streptosporangiales</taxon>
        <taxon>Streptosporangiaceae</taxon>
        <taxon>Acrocarpospora</taxon>
    </lineage>
</organism>
<feature type="domain" description="DUF418" evidence="2">
    <location>
        <begin position="208"/>
        <end position="297"/>
    </location>
</feature>
<name>A0A919QEG5_9ACTN</name>
<gene>
    <name evidence="3" type="ORF">Aph01nite_56660</name>
</gene>
<keyword evidence="4" id="KW-1185">Reference proteome</keyword>
<feature type="transmembrane region" description="Helical" evidence="1">
    <location>
        <begin position="102"/>
        <end position="119"/>
    </location>
</feature>
<feature type="transmembrane region" description="Helical" evidence="1">
    <location>
        <begin position="260"/>
        <end position="279"/>
    </location>
</feature>
<feature type="transmembrane region" description="Helical" evidence="1">
    <location>
        <begin position="233"/>
        <end position="253"/>
    </location>
</feature>
<feature type="transmembrane region" description="Helical" evidence="1">
    <location>
        <begin position="164"/>
        <end position="181"/>
    </location>
</feature>
<proteinExistence type="predicted"/>
<accession>A0A919QEG5</accession>
<evidence type="ECO:0000313" key="3">
    <source>
        <dbReference type="EMBL" id="GIH27356.1"/>
    </source>
</evidence>
<reference evidence="3" key="1">
    <citation type="submission" date="2021-01" db="EMBL/GenBank/DDBJ databases">
        <title>Whole genome shotgun sequence of Acrocarpospora phusangensis NBRC 108782.</title>
        <authorList>
            <person name="Komaki H."/>
            <person name="Tamura T."/>
        </authorList>
    </citation>
    <scope>NUCLEOTIDE SEQUENCE</scope>
    <source>
        <strain evidence="3">NBRC 108782</strain>
    </source>
</reference>
<protein>
    <submittedName>
        <fullName evidence="3">Membrane protein</fullName>
    </submittedName>
</protein>
<dbReference type="AlphaFoldDB" id="A0A919QEG5"/>
<dbReference type="Pfam" id="PF04235">
    <property type="entry name" value="DUF418"/>
    <property type="match status" value="1"/>
</dbReference>